<accession>A0AAV3ZM39</accession>
<dbReference type="AlphaFoldDB" id="A0AAV3ZM39"/>
<sequence length="111" mass="12606">MGLIHSIDLPFLYDTRLRNSAKHKEVFSHANHYGWPLAHYIPTPGQYGTATMAGHRPTAFLHLVNLEQPLWLATDPLHSYTWSTWNSHYGWPLAHYIPTPGQYGTATMAGH</sequence>
<dbReference type="EMBL" id="BLXT01002699">
    <property type="protein sequence ID" value="GFN96739.1"/>
    <property type="molecule type" value="Genomic_DNA"/>
</dbReference>
<comment type="caution">
    <text evidence="1">The sequence shown here is derived from an EMBL/GenBank/DDBJ whole genome shotgun (WGS) entry which is preliminary data.</text>
</comment>
<gene>
    <name evidence="1" type="ORF">PoB_002324500</name>
</gene>
<reference evidence="1 2" key="1">
    <citation type="journal article" date="2021" name="Elife">
        <title>Chloroplast acquisition without the gene transfer in kleptoplastic sea slugs, Plakobranchus ocellatus.</title>
        <authorList>
            <person name="Maeda T."/>
            <person name="Takahashi S."/>
            <person name="Yoshida T."/>
            <person name="Shimamura S."/>
            <person name="Takaki Y."/>
            <person name="Nagai Y."/>
            <person name="Toyoda A."/>
            <person name="Suzuki Y."/>
            <person name="Arimoto A."/>
            <person name="Ishii H."/>
            <person name="Satoh N."/>
            <person name="Nishiyama T."/>
            <person name="Hasebe M."/>
            <person name="Maruyama T."/>
            <person name="Minagawa J."/>
            <person name="Obokata J."/>
            <person name="Shigenobu S."/>
        </authorList>
    </citation>
    <scope>NUCLEOTIDE SEQUENCE [LARGE SCALE GENOMIC DNA]</scope>
</reference>
<name>A0AAV3ZM39_9GAST</name>
<protein>
    <submittedName>
        <fullName evidence="1">Uncharacterized protein</fullName>
    </submittedName>
</protein>
<organism evidence="1 2">
    <name type="scientific">Plakobranchus ocellatus</name>
    <dbReference type="NCBI Taxonomy" id="259542"/>
    <lineage>
        <taxon>Eukaryota</taxon>
        <taxon>Metazoa</taxon>
        <taxon>Spiralia</taxon>
        <taxon>Lophotrochozoa</taxon>
        <taxon>Mollusca</taxon>
        <taxon>Gastropoda</taxon>
        <taxon>Heterobranchia</taxon>
        <taxon>Euthyneura</taxon>
        <taxon>Panpulmonata</taxon>
        <taxon>Sacoglossa</taxon>
        <taxon>Placobranchoidea</taxon>
        <taxon>Plakobranchidae</taxon>
        <taxon>Plakobranchus</taxon>
    </lineage>
</organism>
<evidence type="ECO:0000313" key="2">
    <source>
        <dbReference type="Proteomes" id="UP000735302"/>
    </source>
</evidence>
<proteinExistence type="predicted"/>
<keyword evidence="2" id="KW-1185">Reference proteome</keyword>
<evidence type="ECO:0000313" key="1">
    <source>
        <dbReference type="EMBL" id="GFN96739.1"/>
    </source>
</evidence>
<dbReference type="Proteomes" id="UP000735302">
    <property type="component" value="Unassembled WGS sequence"/>
</dbReference>